<evidence type="ECO:0000256" key="2">
    <source>
        <dbReference type="ARBA" id="ARBA00022490"/>
    </source>
</evidence>
<dbReference type="GeneID" id="108711610"/>
<evidence type="ECO:0000313" key="7">
    <source>
        <dbReference type="RefSeq" id="XP_018108993.1"/>
    </source>
</evidence>
<feature type="region of interest" description="Disordered" evidence="5">
    <location>
        <begin position="77"/>
        <end position="105"/>
    </location>
</feature>
<proteinExistence type="predicted"/>
<feature type="region of interest" description="Disordered" evidence="5">
    <location>
        <begin position="1"/>
        <end position="34"/>
    </location>
</feature>
<gene>
    <name evidence="7 8 9 10" type="primary">lzts1.L</name>
</gene>
<dbReference type="STRING" id="8355.A0A1L8H204"/>
<dbReference type="KEGG" id="xla:108711610"/>
<feature type="compositionally biased region" description="Basic and acidic residues" evidence="5">
    <location>
        <begin position="265"/>
        <end position="275"/>
    </location>
</feature>
<dbReference type="OrthoDB" id="10030037at2759"/>
<dbReference type="GO" id="GO:0043197">
    <property type="term" value="C:dendritic spine"/>
    <property type="evidence" value="ECO:0000318"/>
    <property type="project" value="GO_Central"/>
</dbReference>
<evidence type="ECO:0000313" key="6">
    <source>
        <dbReference type="Proteomes" id="UP000186698"/>
    </source>
</evidence>
<dbReference type="OMA" id="CMAGMSE"/>
<dbReference type="AlphaFoldDB" id="A0A1L8H204"/>
<feature type="coiled-coil region" evidence="4">
    <location>
        <begin position="360"/>
        <end position="427"/>
    </location>
</feature>
<dbReference type="GO" id="GO:0005737">
    <property type="term" value="C:cytoplasm"/>
    <property type="evidence" value="ECO:0007669"/>
    <property type="project" value="UniProtKB-SubCell"/>
</dbReference>
<dbReference type="GO" id="GO:0048814">
    <property type="term" value="P:regulation of dendrite morphogenesis"/>
    <property type="evidence" value="ECO:0000318"/>
    <property type="project" value="GO_Central"/>
</dbReference>
<dbReference type="Proteomes" id="UP000186698">
    <property type="component" value="Chromosome 3L"/>
</dbReference>
<evidence type="ECO:0000313" key="8">
    <source>
        <dbReference type="RefSeq" id="XP_018108994.1"/>
    </source>
</evidence>
<comment type="subcellular location">
    <subcellularLocation>
        <location evidence="1">Cytoplasm</location>
    </subcellularLocation>
</comment>
<name>A0A1L8H204_XENLA</name>
<evidence type="ECO:0000256" key="1">
    <source>
        <dbReference type="ARBA" id="ARBA00004496"/>
    </source>
</evidence>
<dbReference type="PANTHER" id="PTHR19354:SF5">
    <property type="entry name" value="ZIPPER PUTATIVE TUMOR SUPPRESSOR 1-RELATED"/>
    <property type="match status" value="1"/>
</dbReference>
<feature type="region of interest" description="Disordered" evidence="5">
    <location>
        <begin position="265"/>
        <end position="326"/>
    </location>
</feature>
<sequence>MGSVGSLLSGHGFNHKQGRGSQHRGRKPSHLKKLSRCSDGILRFGFSQESGHAKGGGSKMGRSEDFFYIKVSQKSHVGPRQEYHGAVTNTEPEPKSSQEYSGPPNKTCNPPSMIHFPNRLELEMNALRPTPLKPGMRRNSAVTCYPAAESGPQLSLYYRSDRSREAESRAGHCMAGMSESGRNSMSSLPTHPSKLGTVCQLDALLMPTGRFGGSAHNITQSSRSNMLSLRAMSLSDGGNANKIISVPPKSGLRSPPSCEDLARAEPVENKEEGHRGGINRSRQSSQRGQRGQHVLQIQVTQERESKESKMRSYEKEKKMSMSPSMDETQWEACQKPGEIASLRLQLRDTQEESSLRASEILSLKAQLRETKGRAEAQEQRAREAEERLRIMEEDREEREQAQSEVDLDTLRTELEAERQNNEQMTDVFQRERKTWLEEKEKVIRYQRQLQQSYLHMFQRCQALEQRLRALTGVEDLDDGPILTLPDMELTFQDILATEI</sequence>
<dbReference type="RefSeq" id="XP_041442944.1">
    <property type="nucleotide sequence ID" value="XM_041587010.1"/>
</dbReference>
<feature type="compositionally biased region" description="Basic residues" evidence="5">
    <location>
        <begin position="13"/>
        <end position="34"/>
    </location>
</feature>
<dbReference type="RefSeq" id="XP_018108993.1">
    <property type="nucleotide sequence ID" value="XM_018253504.2"/>
</dbReference>
<dbReference type="CTD" id="108711610"/>
<evidence type="ECO:0000256" key="4">
    <source>
        <dbReference type="SAM" id="Coils"/>
    </source>
</evidence>
<keyword evidence="2" id="KW-0963">Cytoplasm</keyword>
<dbReference type="GO" id="GO:0048167">
    <property type="term" value="P:regulation of synaptic plasticity"/>
    <property type="evidence" value="ECO:0000318"/>
    <property type="project" value="GO_Central"/>
</dbReference>
<keyword evidence="6" id="KW-1185">Reference proteome</keyword>
<dbReference type="PANTHER" id="PTHR19354">
    <property type="entry name" value="ZIPPER PUTATIVE TUMOR SUPPRESSOR 2 HOMOLOG-LIKE PROTEIN-RELATED"/>
    <property type="match status" value="1"/>
</dbReference>
<protein>
    <submittedName>
        <fullName evidence="7 8">Leucine zipper Putative Tumor suppressor 1</fullName>
    </submittedName>
</protein>
<feature type="compositionally biased region" description="Low complexity" evidence="5">
    <location>
        <begin position="278"/>
        <end position="292"/>
    </location>
</feature>
<dbReference type="RefSeq" id="XP_018108994.1">
    <property type="nucleotide sequence ID" value="XM_018253505.2"/>
</dbReference>
<dbReference type="Xenbase" id="XB-GENE-6489158">
    <property type="gene designation" value="lzts1.L"/>
</dbReference>
<dbReference type="InterPro" id="IPR045329">
    <property type="entry name" value="LZTS"/>
</dbReference>
<feature type="compositionally biased region" description="Polar residues" evidence="5">
    <location>
        <begin position="87"/>
        <end position="105"/>
    </location>
</feature>
<dbReference type="Bgee" id="108711610">
    <property type="expression patterns" value="Expressed in brain and 2 other cell types or tissues"/>
</dbReference>
<evidence type="ECO:0000313" key="10">
    <source>
        <dbReference type="Xenbase" id="XB-GENE-6489158"/>
    </source>
</evidence>
<evidence type="ECO:0000256" key="3">
    <source>
        <dbReference type="ARBA" id="ARBA00023054"/>
    </source>
</evidence>
<evidence type="ECO:0000256" key="5">
    <source>
        <dbReference type="SAM" id="MobiDB-lite"/>
    </source>
</evidence>
<dbReference type="AGR" id="Xenbase:XB-GENE-6489158"/>
<keyword evidence="3 4" id="KW-0175">Coiled coil</keyword>
<dbReference type="PaxDb" id="8355-A0A1L8H204"/>
<evidence type="ECO:0000313" key="9">
    <source>
        <dbReference type="RefSeq" id="XP_041442944.1"/>
    </source>
</evidence>
<feature type="compositionally biased region" description="Basic and acidic residues" evidence="5">
    <location>
        <begin position="301"/>
        <end position="319"/>
    </location>
</feature>
<dbReference type="Pfam" id="PF06818">
    <property type="entry name" value="Fez1"/>
    <property type="match status" value="1"/>
</dbReference>
<accession>A0A1L8H204</accession>
<organism evidence="6 9">
    <name type="scientific">Xenopus laevis</name>
    <name type="common">African clawed frog</name>
    <dbReference type="NCBI Taxonomy" id="8355"/>
    <lineage>
        <taxon>Eukaryota</taxon>
        <taxon>Metazoa</taxon>
        <taxon>Chordata</taxon>
        <taxon>Craniata</taxon>
        <taxon>Vertebrata</taxon>
        <taxon>Euteleostomi</taxon>
        <taxon>Amphibia</taxon>
        <taxon>Batrachia</taxon>
        <taxon>Anura</taxon>
        <taxon>Pipoidea</taxon>
        <taxon>Pipidae</taxon>
        <taxon>Xenopodinae</taxon>
        <taxon>Xenopus</taxon>
        <taxon>Xenopus</taxon>
    </lineage>
</organism>
<reference evidence="7 8" key="1">
    <citation type="submission" date="2025-04" db="UniProtKB">
        <authorList>
            <consortium name="RefSeq"/>
        </authorList>
    </citation>
    <scope>IDENTIFICATION</scope>
    <source>
        <strain evidence="7 8">J_2021</strain>
        <tissue evidence="7 8">Erythrocytes</tissue>
    </source>
</reference>